<feature type="region of interest" description="Disordered" evidence="1">
    <location>
        <begin position="293"/>
        <end position="321"/>
    </location>
</feature>
<accession>E4YT86</accession>
<name>E4YT86_OIKDI</name>
<dbReference type="AlphaFoldDB" id="E4YT86"/>
<dbReference type="Proteomes" id="UP000011014">
    <property type="component" value="Unassembled WGS sequence"/>
</dbReference>
<protein>
    <submittedName>
        <fullName evidence="2">Uncharacterized protein</fullName>
    </submittedName>
</protein>
<feature type="region of interest" description="Disordered" evidence="1">
    <location>
        <begin position="1"/>
        <end position="34"/>
    </location>
</feature>
<feature type="region of interest" description="Disordered" evidence="1">
    <location>
        <begin position="121"/>
        <end position="147"/>
    </location>
</feature>
<proteinExistence type="predicted"/>
<organism evidence="2">
    <name type="scientific">Oikopleura dioica</name>
    <name type="common">Tunicate</name>
    <dbReference type="NCBI Taxonomy" id="34765"/>
    <lineage>
        <taxon>Eukaryota</taxon>
        <taxon>Metazoa</taxon>
        <taxon>Chordata</taxon>
        <taxon>Tunicata</taxon>
        <taxon>Appendicularia</taxon>
        <taxon>Copelata</taxon>
        <taxon>Oikopleuridae</taxon>
        <taxon>Oikopleura</taxon>
    </lineage>
</organism>
<evidence type="ECO:0000256" key="1">
    <source>
        <dbReference type="SAM" id="MobiDB-lite"/>
    </source>
</evidence>
<sequence length="409" mass="44878">MSIPDRQAFRIGSPMRSPSPIRQTNRSPAPFSGNKITSIIVNSISRPGTPSERADSRIEVITPDVHYYEPSSRYTPDLPNRTLVQAPTNYRDFLQTTPPAGRRAESNPADGDVKVTKIIRKVPPSPGSHRKISTGSQSGRVRRVPPKEKQPVLIASIANFDGQEQRKHSSVKPPRISSGAQTDFSDTGSDVVQPGAEISISIQAGLDFAGSQISRRKDSRGKCQVELVNSPSHSRASSNVCTRELVLSPPPTPPPPRKTSLADEIISKNEDMLSSFPPPPARNLHEFQIGNELEGLPPQEPASGSPKVPPKPRLDRKTSLKLKQRAHVNSQEVHRSKAGVFDLENKPDTPIFSDAENSHFSAAILSDGKTTAAEDTEIESVRKGWNKDLYLLKIIEKLKLGSRCIFLPW</sequence>
<evidence type="ECO:0000313" key="2">
    <source>
        <dbReference type="EMBL" id="CBY38675.1"/>
    </source>
</evidence>
<gene>
    <name evidence="2" type="ORF">GSOID_T00019188001</name>
</gene>
<dbReference type="EMBL" id="FN655292">
    <property type="protein sequence ID" value="CBY38675.1"/>
    <property type="molecule type" value="Genomic_DNA"/>
</dbReference>
<reference evidence="2" key="1">
    <citation type="journal article" date="2010" name="Science">
        <title>Plasticity of animal genome architecture unmasked by rapid evolution of a pelagic tunicate.</title>
        <authorList>
            <person name="Denoeud F."/>
            <person name="Henriet S."/>
            <person name="Mungpakdee S."/>
            <person name="Aury J.M."/>
            <person name="Da Silva C."/>
            <person name="Brinkmann H."/>
            <person name="Mikhaleva J."/>
            <person name="Olsen L.C."/>
            <person name="Jubin C."/>
            <person name="Canestro C."/>
            <person name="Bouquet J.M."/>
            <person name="Danks G."/>
            <person name="Poulain J."/>
            <person name="Campsteijn C."/>
            <person name="Adamski M."/>
            <person name="Cross I."/>
            <person name="Yadetie F."/>
            <person name="Muffato M."/>
            <person name="Louis A."/>
            <person name="Butcher S."/>
            <person name="Tsagkogeorga G."/>
            <person name="Konrad A."/>
            <person name="Singh S."/>
            <person name="Jensen M.F."/>
            <person name="Cong E.H."/>
            <person name="Eikeseth-Otteraa H."/>
            <person name="Noel B."/>
            <person name="Anthouard V."/>
            <person name="Porcel B.M."/>
            <person name="Kachouri-Lafond R."/>
            <person name="Nishino A."/>
            <person name="Ugolini M."/>
            <person name="Chourrout P."/>
            <person name="Nishida H."/>
            <person name="Aasland R."/>
            <person name="Huzurbazar S."/>
            <person name="Westhof E."/>
            <person name="Delsuc F."/>
            <person name="Lehrach H."/>
            <person name="Reinhardt R."/>
            <person name="Weissenbach J."/>
            <person name="Roy S.W."/>
            <person name="Artiguenave F."/>
            <person name="Postlethwait J.H."/>
            <person name="Manak J.R."/>
            <person name="Thompson E.M."/>
            <person name="Jaillon O."/>
            <person name="Du Pasquier L."/>
            <person name="Boudinot P."/>
            <person name="Liberles D.A."/>
            <person name="Volff J.N."/>
            <person name="Philippe H."/>
            <person name="Lenhard B."/>
            <person name="Roest Crollius H."/>
            <person name="Wincker P."/>
            <person name="Chourrout D."/>
        </authorList>
    </citation>
    <scope>NUCLEOTIDE SEQUENCE [LARGE SCALE GENOMIC DNA]</scope>
</reference>
<feature type="region of interest" description="Disordered" evidence="1">
    <location>
        <begin position="161"/>
        <end position="188"/>
    </location>
</feature>
<feature type="compositionally biased region" description="Polar residues" evidence="1">
    <location>
        <begin position="178"/>
        <end position="188"/>
    </location>
</feature>